<dbReference type="PANTHER" id="PTHR38040">
    <property type="entry name" value="UBIQUINONE BIOSYNTHESIS ACCESSORY FACTOR UBIK"/>
    <property type="match status" value="1"/>
</dbReference>
<comment type="subcellular location">
    <subcellularLocation>
        <location evidence="1">Cytoplasm</location>
    </subcellularLocation>
</comment>
<organism evidence="2 3">
    <name type="scientific">Candidatus Accumulibacter affinis</name>
    <dbReference type="NCBI Taxonomy" id="2954384"/>
    <lineage>
        <taxon>Bacteria</taxon>
        <taxon>Pseudomonadati</taxon>
        <taxon>Pseudomonadota</taxon>
        <taxon>Betaproteobacteria</taxon>
        <taxon>Candidatus Accumulibacter</taxon>
    </lineage>
</organism>
<name>A0A935W4B4_9PROT</name>
<dbReference type="HAMAP" id="MF_02216">
    <property type="entry name" value="UbiK"/>
    <property type="match status" value="1"/>
</dbReference>
<dbReference type="EMBL" id="JADJOT010000007">
    <property type="protein sequence ID" value="MBK7953743.1"/>
    <property type="molecule type" value="Genomic_DNA"/>
</dbReference>
<dbReference type="AlphaFoldDB" id="A0A935W4B4"/>
<keyword evidence="1" id="KW-0175">Coiled coil</keyword>
<evidence type="ECO:0000256" key="1">
    <source>
        <dbReference type="HAMAP-Rule" id="MF_02216"/>
    </source>
</evidence>
<comment type="similarity">
    <text evidence="1">Belongs to the UbiK family.</text>
</comment>
<gene>
    <name evidence="1" type="primary">ubiK</name>
    <name evidence="2" type="ORF">IPK02_07130</name>
</gene>
<feature type="coiled-coil region" evidence="1">
    <location>
        <begin position="50"/>
        <end position="77"/>
    </location>
</feature>
<comment type="caution">
    <text evidence="2">The sequence shown here is derived from an EMBL/GenBank/DDBJ whole genome shotgun (WGS) entry which is preliminary data.</text>
</comment>
<proteinExistence type="inferred from homology"/>
<protein>
    <recommendedName>
        <fullName evidence="1">Ubiquinone biosynthesis accessory factor UbiK</fullName>
    </recommendedName>
</protein>
<dbReference type="GO" id="GO:0006744">
    <property type="term" value="P:ubiquinone biosynthetic process"/>
    <property type="evidence" value="ECO:0007669"/>
    <property type="project" value="UniProtKB-UniRule"/>
</dbReference>
<dbReference type="InterPro" id="IPR007475">
    <property type="entry name" value="UbiK"/>
</dbReference>
<sequence length="82" mass="9177">MPCLTPNFLKILALVSTPSLPPVRPPISKKTRALLASGFAKLDLVSREEFDIQSQVLQRTREKLKALEARLDRLESPPDQPV</sequence>
<comment type="pathway">
    <text evidence="1">Cofactor biosynthesis; ubiquinone biosynthesis.</text>
</comment>
<evidence type="ECO:0000313" key="2">
    <source>
        <dbReference type="EMBL" id="MBK7953743.1"/>
    </source>
</evidence>
<comment type="function">
    <text evidence="1">Required for efficient ubiquinone (coenzyme Q) biosynthesis. UbiK is probably an accessory factor of Ubi enzymes and facilitates ubiquinone biosynthesis by acting as an assembly factor, a targeting factor, or both.</text>
</comment>
<evidence type="ECO:0000313" key="3">
    <source>
        <dbReference type="Proteomes" id="UP000706151"/>
    </source>
</evidence>
<keyword evidence="1" id="KW-0963">Cytoplasm</keyword>
<dbReference type="Proteomes" id="UP000706151">
    <property type="component" value="Unassembled WGS sequence"/>
</dbReference>
<keyword evidence="1" id="KW-0831">Ubiquinone biosynthesis</keyword>
<dbReference type="PANTHER" id="PTHR38040:SF1">
    <property type="entry name" value="UBIQUINONE BIOSYNTHESIS ACCESSORY FACTOR UBIK"/>
    <property type="match status" value="1"/>
</dbReference>
<accession>A0A935W4B4</accession>
<dbReference type="Pfam" id="PF04380">
    <property type="entry name" value="BMFP"/>
    <property type="match status" value="1"/>
</dbReference>
<dbReference type="GO" id="GO:0005737">
    <property type="term" value="C:cytoplasm"/>
    <property type="evidence" value="ECO:0007669"/>
    <property type="project" value="UniProtKB-SubCell"/>
</dbReference>
<reference evidence="2 3" key="1">
    <citation type="submission" date="2020-10" db="EMBL/GenBank/DDBJ databases">
        <title>Connecting structure to function with the recovery of over 1000 high-quality activated sludge metagenome-assembled genomes encoding full-length rRNA genes using long-read sequencing.</title>
        <authorList>
            <person name="Singleton C.M."/>
            <person name="Petriglieri F."/>
            <person name="Kristensen J.M."/>
            <person name="Kirkegaard R.H."/>
            <person name="Michaelsen T.Y."/>
            <person name="Andersen M.H."/>
            <person name="Karst S.M."/>
            <person name="Dueholm M.S."/>
            <person name="Nielsen P.H."/>
            <person name="Albertsen M."/>
        </authorList>
    </citation>
    <scope>NUCLEOTIDE SEQUENCE [LARGE SCALE GENOMIC DNA]</scope>
    <source>
        <strain evidence="2">Fred_18-Q3-R57-64_BAT3C.720</strain>
    </source>
</reference>